<dbReference type="GO" id="GO:0030596">
    <property type="term" value="F:alpha-L-rhamnosidase activity"/>
    <property type="evidence" value="ECO:0007669"/>
    <property type="project" value="UniProtKB-EC"/>
</dbReference>
<evidence type="ECO:0000256" key="3">
    <source>
        <dbReference type="ARBA" id="ARBA00022801"/>
    </source>
</evidence>
<protein>
    <recommendedName>
        <fullName evidence="2">alpha-L-rhamnosidase</fullName>
        <ecNumber evidence="2">3.2.1.40</ecNumber>
    </recommendedName>
</protein>
<reference evidence="9" key="1">
    <citation type="submission" date="2020-05" db="EMBL/GenBank/DDBJ databases">
        <title>Mycena genomes resolve the evolution of fungal bioluminescence.</title>
        <authorList>
            <person name="Tsai I.J."/>
        </authorList>
    </citation>
    <scope>NUCLEOTIDE SEQUENCE</scope>
    <source>
        <strain evidence="9">160909Yilan</strain>
    </source>
</reference>
<dbReference type="InterPro" id="IPR016007">
    <property type="entry name" value="Alpha_rhamnosid"/>
</dbReference>
<dbReference type="EMBL" id="JACAZH010000015">
    <property type="protein sequence ID" value="KAF7349624.1"/>
    <property type="molecule type" value="Genomic_DNA"/>
</dbReference>
<feature type="domain" description="Alpha-L-rhamnosidase concanavalin-like" evidence="5">
    <location>
        <begin position="692"/>
        <end position="794"/>
    </location>
</feature>
<dbReference type="InterPro" id="IPR035396">
    <property type="entry name" value="Bac_rhamnosid6H"/>
</dbReference>
<dbReference type="Gene3D" id="2.60.40.10">
    <property type="entry name" value="Immunoglobulins"/>
    <property type="match status" value="1"/>
</dbReference>
<comment type="caution">
    <text evidence="9">The sequence shown here is derived from an EMBL/GenBank/DDBJ whole genome shotgun (WGS) entry which is preliminary data.</text>
</comment>
<gene>
    <name evidence="9" type="ORF">MSAN_01688300</name>
</gene>
<keyword evidence="3" id="KW-0378">Hydrolase</keyword>
<feature type="domain" description="Bacterial alpha-L-rhamnosidase N-terminal" evidence="6">
    <location>
        <begin position="505"/>
        <end position="678"/>
    </location>
</feature>
<dbReference type="InterPro" id="IPR013783">
    <property type="entry name" value="Ig-like_fold"/>
</dbReference>
<evidence type="ECO:0000256" key="2">
    <source>
        <dbReference type="ARBA" id="ARBA00012652"/>
    </source>
</evidence>
<sequence>MPSVSLLLYSLAAFVTLLGKAHDVRSSSSITISSLLVENKVAPVGIDVNPRFSWVIASSLRGVSQQGYRLCLSAVTSGAADVWDSGNVSSQLPYLAEYSGPALQSDAMYFWTVDISTNVGSSSASSNFTTGLLSQDDWVPSIWIGKNKSVVPFALSSAFETAFWIWTPEANPPNAPPGNYAFRRTYVSPSRKNAASAIIVITVDDLLTLYVNGVEVASSPNITNAWQSAQIIHVPHLNPSRNLFAVLGINAPNGNPTNPAGLVAAIQMTFDDGTYDIFTSESTNWRATASIPDDFQSTALDDSAWPSFSPLQLQLHLPLTGANWIWASEPSPPNAPVGDVAFRRIFPTPADKEAVSAIIIITADDLYNLYLNGEMVGSAPNETNAWEIATLYRVSLDASTNLFAVLATNAGTEENAAGLLATITIQYADGSEDFIVSDAAWKVATIVPTNFEQPSTDDSTWANAVSLGLYGVAPWGTEVIISDPLGEHPAPLLRKSFSLASGSSEINFARLYYSAGGFSSITLNGVPVSDHVLSPGFTKYDTQVQYVGLDVASLLTWGENVLALELGRNYYGITQQAESEWNWVDAAWHGEPAFRCVLSIGYRDGTSERIVSDLSWKSIEGPTRLDDIYGGENYDASYIISGYAFPEFDDSEWDDAQLMSGPAGVLVNARQPPTRHVESLEPISILEPIPGIYIATFERVVAGWARITATGPAKTLITIHFGEKLNPDGTVIYLDVAHNFANNWQTDRFWLAGTGNAETFEPKFSYKGFLYVQIEGWPGSSPPTAQDIVGQVVHDDLDSYGDFESSSDLFNQMHAAARFTMLNNVHSIPTDCPTFEKKGWSGDTMLATEMFLSNFGSSELLAKYARDLHETRVSGGGPPDVIGPDTGFGWDTQAPTWHSALILTPAWIYQYRGDKGILTDHYDSMKNYIEFELGRSPGGISTTWLGDWNTPETDPNGANPPEDLRICATAFLYQMFVVMQEIAAVLDQPEDATSFAANASAIKNAFNDAFFNASLGYYAGVGDNGYRQSHNILALAFNLTQDSEVAALVAQSIVNDVTSRDMHLNTGALSTKFLLPVLTAFGYVDVVLALAQQTTFPSWGFWIENGATTTWEHWLVEARSHDHFFLGTFEDWFFKSVLGIQSTSVAFQTVDIAPVVTESLSFARGWMLTPFGNLTVIWTRTAGSLTLDLDIPVGVTATVAFNTSADVTESGADVRARKDINVLPSTMGQPMRLAVGSGQYSFATS</sequence>
<dbReference type="SUPFAM" id="SSF49785">
    <property type="entry name" value="Galactose-binding domain-like"/>
    <property type="match status" value="1"/>
</dbReference>
<evidence type="ECO:0000259" key="6">
    <source>
        <dbReference type="Pfam" id="PF08531"/>
    </source>
</evidence>
<dbReference type="EC" id="3.2.1.40" evidence="2"/>
<keyword evidence="4" id="KW-0732">Signal</keyword>
<dbReference type="PANTHER" id="PTHR33307:SF6">
    <property type="entry name" value="ALPHA-RHAMNOSIDASE (EUROFUNG)-RELATED"/>
    <property type="match status" value="1"/>
</dbReference>
<dbReference type="Pfam" id="PF08531">
    <property type="entry name" value="Bac_rhamnosid_N"/>
    <property type="match status" value="1"/>
</dbReference>
<dbReference type="InterPro" id="IPR012341">
    <property type="entry name" value="6hp_glycosidase-like_sf"/>
</dbReference>
<dbReference type="PANTHER" id="PTHR33307">
    <property type="entry name" value="ALPHA-RHAMNOSIDASE (EUROFUNG)"/>
    <property type="match status" value="1"/>
</dbReference>
<dbReference type="Pfam" id="PF17389">
    <property type="entry name" value="Bac_rhamnosid6H"/>
    <property type="match status" value="1"/>
</dbReference>
<evidence type="ECO:0000256" key="1">
    <source>
        <dbReference type="ARBA" id="ARBA00001445"/>
    </source>
</evidence>
<keyword evidence="10" id="KW-1185">Reference proteome</keyword>
<feature type="domain" description="Alpha-L-rhamnosidase C-terminal" evidence="8">
    <location>
        <begin position="1139"/>
        <end position="1210"/>
    </location>
</feature>
<dbReference type="Gene3D" id="1.50.10.10">
    <property type="match status" value="1"/>
</dbReference>
<name>A0A8H6Y0B0_9AGAR</name>
<feature type="signal peptide" evidence="4">
    <location>
        <begin position="1"/>
        <end position="26"/>
    </location>
</feature>
<dbReference type="Proteomes" id="UP000623467">
    <property type="component" value="Unassembled WGS sequence"/>
</dbReference>
<proteinExistence type="predicted"/>
<dbReference type="Pfam" id="PF17390">
    <property type="entry name" value="Bac_rhamnosid_C"/>
    <property type="match status" value="1"/>
</dbReference>
<evidence type="ECO:0000259" key="5">
    <source>
        <dbReference type="Pfam" id="PF05592"/>
    </source>
</evidence>
<dbReference type="Gene3D" id="2.60.120.260">
    <property type="entry name" value="Galactose-binding domain-like"/>
    <property type="match status" value="4"/>
</dbReference>
<dbReference type="InterPro" id="IPR008928">
    <property type="entry name" value="6-hairpin_glycosidase_sf"/>
</dbReference>
<evidence type="ECO:0000256" key="4">
    <source>
        <dbReference type="SAM" id="SignalP"/>
    </source>
</evidence>
<organism evidence="9 10">
    <name type="scientific">Mycena sanguinolenta</name>
    <dbReference type="NCBI Taxonomy" id="230812"/>
    <lineage>
        <taxon>Eukaryota</taxon>
        <taxon>Fungi</taxon>
        <taxon>Dikarya</taxon>
        <taxon>Basidiomycota</taxon>
        <taxon>Agaricomycotina</taxon>
        <taxon>Agaricomycetes</taxon>
        <taxon>Agaricomycetidae</taxon>
        <taxon>Agaricales</taxon>
        <taxon>Marasmiineae</taxon>
        <taxon>Mycenaceae</taxon>
        <taxon>Mycena</taxon>
    </lineage>
</organism>
<dbReference type="Pfam" id="PF05592">
    <property type="entry name" value="Bac_rhamnosid"/>
    <property type="match status" value="1"/>
</dbReference>
<evidence type="ECO:0000313" key="9">
    <source>
        <dbReference type="EMBL" id="KAF7349624.1"/>
    </source>
</evidence>
<dbReference type="InterPro" id="IPR008902">
    <property type="entry name" value="Rhamnosid_concanavalin"/>
</dbReference>
<accession>A0A8H6Y0B0</accession>
<evidence type="ECO:0000259" key="8">
    <source>
        <dbReference type="Pfam" id="PF17390"/>
    </source>
</evidence>
<dbReference type="Pfam" id="PF25788">
    <property type="entry name" value="Ig_Rha78A_N"/>
    <property type="match status" value="1"/>
</dbReference>
<evidence type="ECO:0000259" key="7">
    <source>
        <dbReference type="Pfam" id="PF17389"/>
    </source>
</evidence>
<evidence type="ECO:0000313" key="10">
    <source>
        <dbReference type="Proteomes" id="UP000623467"/>
    </source>
</evidence>
<comment type="catalytic activity">
    <reaction evidence="1">
        <text>Hydrolysis of terminal non-reducing alpha-L-rhamnose residues in alpha-L-rhamnosides.</text>
        <dbReference type="EC" id="3.2.1.40"/>
    </reaction>
</comment>
<dbReference type="AlphaFoldDB" id="A0A8H6Y0B0"/>
<feature type="chain" id="PRO_5034347499" description="alpha-L-rhamnosidase" evidence="4">
    <location>
        <begin position="27"/>
        <end position="1245"/>
    </location>
</feature>
<dbReference type="OrthoDB" id="10036721at2759"/>
<dbReference type="InterPro" id="IPR035398">
    <property type="entry name" value="Bac_rhamnosid_C"/>
</dbReference>
<dbReference type="InterPro" id="IPR013737">
    <property type="entry name" value="Bac_rhamnosid_N"/>
</dbReference>
<dbReference type="SUPFAM" id="SSF48208">
    <property type="entry name" value="Six-hairpin glycosidases"/>
    <property type="match status" value="1"/>
</dbReference>
<feature type="domain" description="Alpha-L-rhamnosidase six-hairpin glycosidase" evidence="7">
    <location>
        <begin position="800"/>
        <end position="1137"/>
    </location>
</feature>
<dbReference type="InterPro" id="IPR008979">
    <property type="entry name" value="Galactose-bd-like_sf"/>
</dbReference>
<dbReference type="GO" id="GO:0005975">
    <property type="term" value="P:carbohydrate metabolic process"/>
    <property type="evidence" value="ECO:0007669"/>
    <property type="project" value="InterPro"/>
</dbReference>
<dbReference type="Gene3D" id="2.60.420.10">
    <property type="entry name" value="Maltose phosphorylase, domain 3"/>
    <property type="match status" value="1"/>
</dbReference>